<dbReference type="Proteomes" id="UP000199586">
    <property type="component" value="Unassembled WGS sequence"/>
</dbReference>
<dbReference type="RefSeq" id="WP_093333257.1">
    <property type="nucleotide sequence ID" value="NZ_FOXP01000006.1"/>
</dbReference>
<reference evidence="1 2" key="1">
    <citation type="submission" date="2016-10" db="EMBL/GenBank/DDBJ databases">
        <authorList>
            <person name="de Groot N.N."/>
        </authorList>
    </citation>
    <scope>NUCLEOTIDE SEQUENCE [LARGE SCALE GENOMIC DNA]</scope>
    <source>
        <strain evidence="1 2">CGMCC 1.9113</strain>
    </source>
</reference>
<organism evidence="1 2">
    <name type="scientific">Sphingomonas rubra</name>
    <dbReference type="NCBI Taxonomy" id="634430"/>
    <lineage>
        <taxon>Bacteria</taxon>
        <taxon>Pseudomonadati</taxon>
        <taxon>Pseudomonadota</taxon>
        <taxon>Alphaproteobacteria</taxon>
        <taxon>Sphingomonadales</taxon>
        <taxon>Sphingomonadaceae</taxon>
        <taxon>Sphingomonas</taxon>
    </lineage>
</organism>
<proteinExistence type="predicted"/>
<dbReference type="OrthoDB" id="3687853at2"/>
<name>A0A1I5SPR7_9SPHN</name>
<dbReference type="EMBL" id="FOXP01000006">
    <property type="protein sequence ID" value="SFP72792.1"/>
    <property type="molecule type" value="Genomic_DNA"/>
</dbReference>
<evidence type="ECO:0000313" key="1">
    <source>
        <dbReference type="EMBL" id="SFP72792.1"/>
    </source>
</evidence>
<keyword evidence="2" id="KW-1185">Reference proteome</keyword>
<accession>A0A1I5SPR7</accession>
<dbReference type="AlphaFoldDB" id="A0A1I5SPR7"/>
<sequence length="192" mass="20229">MQPIVAALIGPCETIARRHRELVTFPGKQGGLPGQARKAALARVMADGLQCSALIYATDADSNDPAERAMVVAEVEAGLASIDNDVAAVACVPMGTSEAWLLADEAAWQGVGLRDGRALPAASPETLWGRPRDQAGQHPKVVFERVCASANIEADMAIRRDIAHLSDLDTIGRRCPVSFPPFAAAVRALIAP</sequence>
<dbReference type="STRING" id="634430.SAMN04488241_10651"/>
<evidence type="ECO:0000313" key="2">
    <source>
        <dbReference type="Proteomes" id="UP000199586"/>
    </source>
</evidence>
<protein>
    <recommendedName>
        <fullName evidence="3">DUF4276 family protein</fullName>
    </recommendedName>
</protein>
<gene>
    <name evidence="1" type="ORF">SAMN04488241_10651</name>
</gene>
<evidence type="ECO:0008006" key="3">
    <source>
        <dbReference type="Google" id="ProtNLM"/>
    </source>
</evidence>